<sequence>KLGNLACQRLLNEWLDQDADLHLVCANVLKSYISKLSQPLLTMKYFEDHHLV</sequence>
<gene>
    <name evidence="1" type="ORF">ACJMK2_023721</name>
</gene>
<protein>
    <submittedName>
        <fullName evidence="1">Uncharacterized protein</fullName>
    </submittedName>
</protein>
<dbReference type="EMBL" id="JBJQND010000019">
    <property type="protein sequence ID" value="KAL3832042.1"/>
    <property type="molecule type" value="Genomic_DNA"/>
</dbReference>
<evidence type="ECO:0000313" key="2">
    <source>
        <dbReference type="Proteomes" id="UP001634394"/>
    </source>
</evidence>
<feature type="non-terminal residue" evidence="1">
    <location>
        <position position="1"/>
    </location>
</feature>
<dbReference type="AlphaFoldDB" id="A0ABD3T6P4"/>
<proteinExistence type="predicted"/>
<reference evidence="1 2" key="1">
    <citation type="submission" date="2024-11" db="EMBL/GenBank/DDBJ databases">
        <title>Chromosome-level genome assembly of the freshwater bivalve Anodonta woodiana.</title>
        <authorList>
            <person name="Chen X."/>
        </authorList>
    </citation>
    <scope>NUCLEOTIDE SEQUENCE [LARGE SCALE GENOMIC DNA]</scope>
    <source>
        <strain evidence="1">MN2024</strain>
        <tissue evidence="1">Gills</tissue>
    </source>
</reference>
<evidence type="ECO:0000313" key="1">
    <source>
        <dbReference type="EMBL" id="KAL3832042.1"/>
    </source>
</evidence>
<accession>A0ABD3T6P4</accession>
<keyword evidence="2" id="KW-1185">Reference proteome</keyword>
<organism evidence="1 2">
    <name type="scientific">Sinanodonta woodiana</name>
    <name type="common">Chinese pond mussel</name>
    <name type="synonym">Anodonta woodiana</name>
    <dbReference type="NCBI Taxonomy" id="1069815"/>
    <lineage>
        <taxon>Eukaryota</taxon>
        <taxon>Metazoa</taxon>
        <taxon>Spiralia</taxon>
        <taxon>Lophotrochozoa</taxon>
        <taxon>Mollusca</taxon>
        <taxon>Bivalvia</taxon>
        <taxon>Autobranchia</taxon>
        <taxon>Heteroconchia</taxon>
        <taxon>Palaeoheterodonta</taxon>
        <taxon>Unionida</taxon>
        <taxon>Unionoidea</taxon>
        <taxon>Unionidae</taxon>
        <taxon>Unioninae</taxon>
        <taxon>Sinanodonta</taxon>
    </lineage>
</organism>
<comment type="caution">
    <text evidence="1">The sequence shown here is derived from an EMBL/GenBank/DDBJ whole genome shotgun (WGS) entry which is preliminary data.</text>
</comment>
<dbReference type="Proteomes" id="UP001634394">
    <property type="component" value="Unassembled WGS sequence"/>
</dbReference>
<feature type="non-terminal residue" evidence="1">
    <location>
        <position position="52"/>
    </location>
</feature>
<dbReference type="InterPro" id="IPR008936">
    <property type="entry name" value="Rho_GTPase_activation_prot"/>
</dbReference>
<dbReference type="SUPFAM" id="SSF48350">
    <property type="entry name" value="GTPase activation domain, GAP"/>
    <property type="match status" value="1"/>
</dbReference>
<name>A0ABD3T6P4_SINWO</name>